<protein>
    <submittedName>
        <fullName evidence="3">Uncharacterized protein</fullName>
    </submittedName>
</protein>
<feature type="compositionally biased region" description="Acidic residues" evidence="1">
    <location>
        <begin position="327"/>
        <end position="336"/>
    </location>
</feature>
<feature type="region of interest" description="Disordered" evidence="1">
    <location>
        <begin position="189"/>
        <end position="235"/>
    </location>
</feature>
<evidence type="ECO:0000313" key="4">
    <source>
        <dbReference type="Proteomes" id="UP000240883"/>
    </source>
</evidence>
<dbReference type="EMBL" id="KZ678128">
    <property type="protein sequence ID" value="PSN75016.1"/>
    <property type="molecule type" value="Genomic_DNA"/>
</dbReference>
<feature type="compositionally biased region" description="Pro residues" evidence="1">
    <location>
        <begin position="215"/>
        <end position="226"/>
    </location>
</feature>
<accession>A0A2T2PBU7</accession>
<feature type="compositionally biased region" description="Polar residues" evidence="1">
    <location>
        <begin position="108"/>
        <end position="119"/>
    </location>
</feature>
<evidence type="ECO:0000313" key="3">
    <source>
        <dbReference type="EMBL" id="PSN75016.1"/>
    </source>
</evidence>
<keyword evidence="2" id="KW-0472">Membrane</keyword>
<gene>
    <name evidence="3" type="ORF">BS50DRAFT_581762</name>
</gene>
<dbReference type="AlphaFoldDB" id="A0A2T2PBU7"/>
<feature type="compositionally biased region" description="Polar residues" evidence="1">
    <location>
        <begin position="302"/>
        <end position="311"/>
    </location>
</feature>
<sequence length="371" mass="39770">MIPHYGLREKEEEHWSHKTRRVDDDDDEHDDDNDDMPDIPTGMPTDLPRPPATTDAAQSGRYGPGWGSHHISGVSTGTAQPSETTLKTSTASKQTAWPDGTPSPDPNVVQSGDQPGPTSDDSHGIGPGSEGGFGPHKGTSKAPLYAVAGIVPVVLIIVGLFAFFCLRKRKQKRMQIAAAQAKVSEMKMSNQQRHTVHAYVAPPPPPPEPQYTAPPRHPPPPSPTTPQPVILGPITGGGSNGAYFTGIDTSDVVSMNDAANDRTGLGDPFADSNSLQEEPPPPYRPRSIAPLSRDTSLRVPAASSQTNLIGSQQQQQQQHQAGRSPFDDPEDDDDDAVSQLSGPTLRRNQDAISTVSDMSYQEDPVVARRNV</sequence>
<dbReference type="STRING" id="1448308.A0A2T2PBU7"/>
<evidence type="ECO:0000256" key="1">
    <source>
        <dbReference type="SAM" id="MobiDB-lite"/>
    </source>
</evidence>
<name>A0A2T2PBU7_CORCC</name>
<keyword evidence="4" id="KW-1185">Reference proteome</keyword>
<proteinExistence type="predicted"/>
<feature type="transmembrane region" description="Helical" evidence="2">
    <location>
        <begin position="144"/>
        <end position="166"/>
    </location>
</feature>
<feature type="compositionally biased region" description="Polar residues" evidence="1">
    <location>
        <begin position="73"/>
        <end position="95"/>
    </location>
</feature>
<dbReference type="Proteomes" id="UP000240883">
    <property type="component" value="Unassembled WGS sequence"/>
</dbReference>
<dbReference type="OrthoDB" id="3935400at2759"/>
<feature type="region of interest" description="Disordered" evidence="1">
    <location>
        <begin position="1"/>
        <end position="136"/>
    </location>
</feature>
<feature type="compositionally biased region" description="Gly residues" evidence="1">
    <location>
        <begin position="125"/>
        <end position="135"/>
    </location>
</feature>
<reference evidence="3 4" key="1">
    <citation type="journal article" date="2018" name="Front. Microbiol.">
        <title>Genome-Wide Analysis of Corynespora cassiicola Leaf Fall Disease Putative Effectors.</title>
        <authorList>
            <person name="Lopez D."/>
            <person name="Ribeiro S."/>
            <person name="Label P."/>
            <person name="Fumanal B."/>
            <person name="Venisse J.S."/>
            <person name="Kohler A."/>
            <person name="de Oliveira R.R."/>
            <person name="Labutti K."/>
            <person name="Lipzen A."/>
            <person name="Lail K."/>
            <person name="Bauer D."/>
            <person name="Ohm R.A."/>
            <person name="Barry K.W."/>
            <person name="Spatafora J."/>
            <person name="Grigoriev I.V."/>
            <person name="Martin F.M."/>
            <person name="Pujade-Renaud V."/>
        </authorList>
    </citation>
    <scope>NUCLEOTIDE SEQUENCE [LARGE SCALE GENOMIC DNA]</scope>
    <source>
        <strain evidence="3 4">Philippines</strain>
    </source>
</reference>
<feature type="compositionally biased region" description="Polar residues" evidence="1">
    <location>
        <begin position="350"/>
        <end position="359"/>
    </location>
</feature>
<feature type="compositionally biased region" description="Basic and acidic residues" evidence="1">
    <location>
        <begin position="1"/>
        <end position="16"/>
    </location>
</feature>
<keyword evidence="2" id="KW-0812">Transmembrane</keyword>
<keyword evidence="2" id="KW-1133">Transmembrane helix</keyword>
<evidence type="ECO:0000256" key="2">
    <source>
        <dbReference type="SAM" id="Phobius"/>
    </source>
</evidence>
<organism evidence="3 4">
    <name type="scientific">Corynespora cassiicola Philippines</name>
    <dbReference type="NCBI Taxonomy" id="1448308"/>
    <lineage>
        <taxon>Eukaryota</taxon>
        <taxon>Fungi</taxon>
        <taxon>Dikarya</taxon>
        <taxon>Ascomycota</taxon>
        <taxon>Pezizomycotina</taxon>
        <taxon>Dothideomycetes</taxon>
        <taxon>Pleosporomycetidae</taxon>
        <taxon>Pleosporales</taxon>
        <taxon>Corynesporascaceae</taxon>
        <taxon>Corynespora</taxon>
    </lineage>
</organism>
<feature type="region of interest" description="Disordered" evidence="1">
    <location>
        <begin position="258"/>
        <end position="371"/>
    </location>
</feature>
<dbReference type="CDD" id="cd12087">
    <property type="entry name" value="TM_EGFR-like"/>
    <property type="match status" value="1"/>
</dbReference>
<feature type="compositionally biased region" description="Acidic residues" evidence="1">
    <location>
        <begin position="24"/>
        <end position="37"/>
    </location>
</feature>